<dbReference type="Proteomes" id="UP000004750">
    <property type="component" value="Unassembled WGS sequence"/>
</dbReference>
<dbReference type="HOGENOM" id="CLU_3197607_0_0_6"/>
<reference evidence="1 2" key="1">
    <citation type="submission" date="2011-08" db="EMBL/GenBank/DDBJ databases">
        <authorList>
            <person name="Weinstock G."/>
            <person name="Sodergren E."/>
            <person name="Clifton S."/>
            <person name="Fulton L."/>
            <person name="Fulton B."/>
            <person name="Courtney L."/>
            <person name="Fronick C."/>
            <person name="Harrison M."/>
            <person name="Strong C."/>
            <person name="Farmer C."/>
            <person name="Delahaunty K."/>
            <person name="Markovic C."/>
            <person name="Hall O."/>
            <person name="Minx P."/>
            <person name="Tomlinson C."/>
            <person name="Mitreva M."/>
            <person name="Hou S."/>
            <person name="Chen J."/>
            <person name="Wollam A."/>
            <person name="Pepin K.H."/>
            <person name="Johnson M."/>
            <person name="Bhonagiri V."/>
            <person name="Zhang X."/>
            <person name="Suruliraj S."/>
            <person name="Warren W."/>
            <person name="Chinwalla A."/>
            <person name="Mardis E.R."/>
            <person name="Wilson R.K."/>
        </authorList>
    </citation>
    <scope>NUCLEOTIDE SEQUENCE [LARGE SCALE GENOMIC DNA]</scope>
    <source>
        <strain evidence="1 2">F0432</strain>
    </source>
</reference>
<proteinExistence type="predicted"/>
<sequence>MGPVFTPLDKVSIYLAWRIQYLPRLAGPVFTPLGGVSIYPAWRLS</sequence>
<gene>
    <name evidence="1" type="ORF">HMPREF9080_01420</name>
</gene>
<dbReference type="STRING" id="797473.HMPREF9080_01420"/>
<dbReference type="EMBL" id="AGCM01000076">
    <property type="protein sequence ID" value="EHM54170.1"/>
    <property type="molecule type" value="Genomic_DNA"/>
</dbReference>
<evidence type="ECO:0000313" key="1">
    <source>
        <dbReference type="EMBL" id="EHM54170.1"/>
    </source>
</evidence>
<accession>G9ZF65</accession>
<comment type="caution">
    <text evidence="1">The sequence shown here is derived from an EMBL/GenBank/DDBJ whole genome shotgun (WGS) entry which is preliminary data.</text>
</comment>
<dbReference type="AlphaFoldDB" id="G9ZF65"/>
<protein>
    <submittedName>
        <fullName evidence="1">Uncharacterized protein</fullName>
    </submittedName>
</protein>
<evidence type="ECO:0000313" key="2">
    <source>
        <dbReference type="Proteomes" id="UP000004750"/>
    </source>
</evidence>
<name>G9ZF65_9GAMM</name>
<organism evidence="1 2">
    <name type="scientific">Cardiobacterium valvarum F0432</name>
    <dbReference type="NCBI Taxonomy" id="797473"/>
    <lineage>
        <taxon>Bacteria</taxon>
        <taxon>Pseudomonadati</taxon>
        <taxon>Pseudomonadota</taxon>
        <taxon>Gammaproteobacteria</taxon>
        <taxon>Cardiobacteriales</taxon>
        <taxon>Cardiobacteriaceae</taxon>
        <taxon>Cardiobacterium</taxon>
    </lineage>
</organism>